<evidence type="ECO:0000313" key="2">
    <source>
        <dbReference type="Proteomes" id="UP000762676"/>
    </source>
</evidence>
<dbReference type="GO" id="GO:0004519">
    <property type="term" value="F:endonuclease activity"/>
    <property type="evidence" value="ECO:0007669"/>
    <property type="project" value="UniProtKB-KW"/>
</dbReference>
<name>A0AAV4IN09_9GAST</name>
<keyword evidence="1" id="KW-0378">Hydrolase</keyword>
<dbReference type="Proteomes" id="UP000762676">
    <property type="component" value="Unassembled WGS sequence"/>
</dbReference>
<accession>A0AAV4IN09</accession>
<gene>
    <name evidence="1" type="ORF">ElyMa_004835500</name>
</gene>
<keyword evidence="1" id="KW-0540">Nuclease</keyword>
<protein>
    <submittedName>
        <fullName evidence="1">Endonuclease-reverse transcriptase</fullName>
    </submittedName>
</protein>
<keyword evidence="2" id="KW-1185">Reference proteome</keyword>
<reference evidence="1 2" key="1">
    <citation type="journal article" date="2021" name="Elife">
        <title>Chloroplast acquisition without the gene transfer in kleptoplastic sea slugs, Plakobranchus ocellatus.</title>
        <authorList>
            <person name="Maeda T."/>
            <person name="Takahashi S."/>
            <person name="Yoshida T."/>
            <person name="Shimamura S."/>
            <person name="Takaki Y."/>
            <person name="Nagai Y."/>
            <person name="Toyoda A."/>
            <person name="Suzuki Y."/>
            <person name="Arimoto A."/>
            <person name="Ishii H."/>
            <person name="Satoh N."/>
            <person name="Nishiyama T."/>
            <person name="Hasebe M."/>
            <person name="Maruyama T."/>
            <person name="Minagawa J."/>
            <person name="Obokata J."/>
            <person name="Shigenobu S."/>
        </authorList>
    </citation>
    <scope>NUCLEOTIDE SEQUENCE [LARGE SCALE GENOMIC DNA]</scope>
</reference>
<organism evidence="1 2">
    <name type="scientific">Elysia marginata</name>
    <dbReference type="NCBI Taxonomy" id="1093978"/>
    <lineage>
        <taxon>Eukaryota</taxon>
        <taxon>Metazoa</taxon>
        <taxon>Spiralia</taxon>
        <taxon>Lophotrochozoa</taxon>
        <taxon>Mollusca</taxon>
        <taxon>Gastropoda</taxon>
        <taxon>Heterobranchia</taxon>
        <taxon>Euthyneura</taxon>
        <taxon>Panpulmonata</taxon>
        <taxon>Sacoglossa</taxon>
        <taxon>Placobranchoidea</taxon>
        <taxon>Plakobranchidae</taxon>
        <taxon>Elysia</taxon>
    </lineage>
</organism>
<comment type="caution">
    <text evidence="1">The sequence shown here is derived from an EMBL/GenBank/DDBJ whole genome shotgun (WGS) entry which is preliminary data.</text>
</comment>
<proteinExistence type="predicted"/>
<keyword evidence="1" id="KW-0255">Endonuclease</keyword>
<evidence type="ECO:0000313" key="1">
    <source>
        <dbReference type="EMBL" id="GFS11490.1"/>
    </source>
</evidence>
<dbReference type="EMBL" id="BMAT01009677">
    <property type="protein sequence ID" value="GFS11490.1"/>
    <property type="molecule type" value="Genomic_DNA"/>
</dbReference>
<dbReference type="AlphaFoldDB" id="A0AAV4IN09"/>
<sequence>MVLERVNEAVTITMVALTEAGHPLSWQVGGPRVTEWQPREGRTARGRQRRRWRDDLVQLKGATWRHDAQHRQQWRSDVEGYFQQWRDTAL</sequence>